<keyword evidence="2" id="KW-1185">Reference proteome</keyword>
<evidence type="ECO:0000313" key="2">
    <source>
        <dbReference type="Proteomes" id="UP000271087"/>
    </source>
</evidence>
<dbReference type="Proteomes" id="UP000271087">
    <property type="component" value="Unassembled WGS sequence"/>
</dbReference>
<reference evidence="1 2" key="2">
    <citation type="submission" date="2018-08" db="EMBL/GenBank/DDBJ databases">
        <authorList>
            <person name="Laetsch R D."/>
            <person name="Stevens L."/>
            <person name="Kumar S."/>
            <person name="Blaxter L. M."/>
        </authorList>
    </citation>
    <scope>NUCLEOTIDE SEQUENCE [LARGE SCALE GENOMIC DNA]</scope>
</reference>
<accession>A0A182ESL6</accession>
<evidence type="ECO:0000313" key="3">
    <source>
        <dbReference type="WBParaSite" id="nOo.2.0.1.t11136-RA"/>
    </source>
</evidence>
<sequence>METDRVNETY</sequence>
<reference evidence="3" key="1">
    <citation type="submission" date="2016-06" db="UniProtKB">
        <authorList>
            <consortium name="WormBaseParasite"/>
        </authorList>
    </citation>
    <scope>IDENTIFICATION</scope>
</reference>
<organism evidence="3">
    <name type="scientific">Onchocerca ochengi</name>
    <name type="common">Filarial nematode worm</name>
    <dbReference type="NCBI Taxonomy" id="42157"/>
    <lineage>
        <taxon>Eukaryota</taxon>
        <taxon>Metazoa</taxon>
        <taxon>Ecdysozoa</taxon>
        <taxon>Nematoda</taxon>
        <taxon>Chromadorea</taxon>
        <taxon>Rhabditida</taxon>
        <taxon>Spirurina</taxon>
        <taxon>Spiruromorpha</taxon>
        <taxon>Filarioidea</taxon>
        <taxon>Onchocercidae</taxon>
        <taxon>Onchocerca</taxon>
    </lineage>
</organism>
<gene>
    <name evidence="1" type="ORF">NOO_LOCUS11136</name>
</gene>
<protein>
    <submittedName>
        <fullName evidence="1 3">Uncharacterized protein</fullName>
    </submittedName>
</protein>
<dbReference type="WBParaSite" id="nOo.2.0.1.t11136-RA">
    <property type="protein sequence ID" value="nOo.2.0.1.t11136-RA"/>
    <property type="gene ID" value="nOo.2.0.1.g11136"/>
</dbReference>
<name>A0A182ESL6_ONCOC</name>
<proteinExistence type="predicted"/>
<evidence type="ECO:0000313" key="1">
    <source>
        <dbReference type="EMBL" id="VDM95040.1"/>
    </source>
</evidence>
<dbReference type="EMBL" id="UYRW01007317">
    <property type="protein sequence ID" value="VDM95040.1"/>
    <property type="molecule type" value="Genomic_DNA"/>
</dbReference>